<feature type="domain" description="Methyl-accepting transducer" evidence="7">
    <location>
        <begin position="501"/>
        <end position="730"/>
    </location>
</feature>
<feature type="transmembrane region" description="Helical" evidence="6">
    <location>
        <begin position="21"/>
        <end position="43"/>
    </location>
</feature>
<dbReference type="SUPFAM" id="SSF58104">
    <property type="entry name" value="Methyl-accepting chemotaxis protein (MCP) signaling domain"/>
    <property type="match status" value="1"/>
</dbReference>
<dbReference type="EMBL" id="SDVB01000238">
    <property type="protein sequence ID" value="RYC11925.1"/>
    <property type="molecule type" value="Genomic_DNA"/>
</dbReference>
<evidence type="ECO:0000259" key="8">
    <source>
        <dbReference type="PROSITE" id="PS50885"/>
    </source>
</evidence>
<dbReference type="PROSITE" id="PS50111">
    <property type="entry name" value="CHEMOTAXIS_TRANSDUC_2"/>
    <property type="match status" value="1"/>
</dbReference>
<feature type="coiled-coil region" evidence="5">
    <location>
        <begin position="409"/>
        <end position="445"/>
    </location>
</feature>
<dbReference type="Gene3D" id="1.10.287.950">
    <property type="entry name" value="Methyl-accepting chemotaxis protein"/>
    <property type="match status" value="1"/>
</dbReference>
<dbReference type="InterPro" id="IPR004090">
    <property type="entry name" value="Chemotax_Me-accpt_rcpt"/>
</dbReference>
<organism evidence="9 10">
    <name type="scientific">Ciceribacter ferrooxidans</name>
    <dbReference type="NCBI Taxonomy" id="2509717"/>
    <lineage>
        <taxon>Bacteria</taxon>
        <taxon>Pseudomonadati</taxon>
        <taxon>Pseudomonadota</taxon>
        <taxon>Alphaproteobacteria</taxon>
        <taxon>Hyphomicrobiales</taxon>
        <taxon>Rhizobiaceae</taxon>
        <taxon>Ciceribacter</taxon>
    </lineage>
</organism>
<protein>
    <submittedName>
        <fullName evidence="9">Methyl-accepting chemotaxis protein</fullName>
    </submittedName>
</protein>
<reference evidence="9 10" key="1">
    <citation type="submission" date="2019-01" db="EMBL/GenBank/DDBJ databases">
        <authorList>
            <person name="Deng T."/>
        </authorList>
    </citation>
    <scope>NUCLEOTIDE SEQUENCE [LARGE SCALE GENOMIC DNA]</scope>
    <source>
        <strain evidence="9 10">F8825</strain>
    </source>
</reference>
<dbReference type="OrthoDB" id="3378718at2"/>
<evidence type="ECO:0000256" key="1">
    <source>
        <dbReference type="ARBA" id="ARBA00004370"/>
    </source>
</evidence>
<keyword evidence="5" id="KW-0175">Coiled coil</keyword>
<comment type="caution">
    <text evidence="9">The sequence shown here is derived from an EMBL/GenBank/DDBJ whole genome shotgun (WGS) entry which is preliminary data.</text>
</comment>
<dbReference type="SUPFAM" id="SSF158472">
    <property type="entry name" value="HAMP domain-like"/>
    <property type="match status" value="1"/>
</dbReference>
<dbReference type="GO" id="GO:0007165">
    <property type="term" value="P:signal transduction"/>
    <property type="evidence" value="ECO:0007669"/>
    <property type="project" value="UniProtKB-KW"/>
</dbReference>
<name>A0A4Q2T060_9HYPH</name>
<dbReference type="CDD" id="cd06225">
    <property type="entry name" value="HAMP"/>
    <property type="match status" value="1"/>
</dbReference>
<accession>A0A4Q2T060</accession>
<dbReference type="Gene3D" id="6.10.340.10">
    <property type="match status" value="1"/>
</dbReference>
<dbReference type="GO" id="GO:0004888">
    <property type="term" value="F:transmembrane signaling receptor activity"/>
    <property type="evidence" value="ECO:0007669"/>
    <property type="project" value="InterPro"/>
</dbReference>
<evidence type="ECO:0000256" key="5">
    <source>
        <dbReference type="SAM" id="Coils"/>
    </source>
</evidence>
<dbReference type="GO" id="GO:0006935">
    <property type="term" value="P:chemotaxis"/>
    <property type="evidence" value="ECO:0007669"/>
    <property type="project" value="UniProtKB-KW"/>
</dbReference>
<sequence length="757" mass="80045">MSRNSIQTDRIRPLSSVKAKFAGLVVGATLVSCMTVGLLSYQIGKVGLIEASKLRLESVAANQAKALNAYQDRIGQALDELAHNSSIGEAIENMGTAIWGEDADVRKTFGDATKSAEERAAFDGSATKLLYGVRHATIHGTLMAARKNANISDIYIATVNGQIIYTVTKGAEFLTTMDDDRNKPIEPLYQASEAGALDESHELGFVSFDAEDASTSAFIAKPLSISVWGKVEKRGTIFIRVGASKLAAALTPEGLGTTIDDAFLLGADGSVRSGTITGSGEVAPELIAALKSTEPGTVVARTGETPVFYSYLPVPLFGEQHLLVIGQNEAKVLASANDLAKWALIATLAVLIIMGGLGLLVSAYLTRPLTDLAGLMNRLNKGDKDIDIRAAGRPDEIGVMARALEAFRISALEKDRMETEAEERNEEIERERHQREAEKARSAQELEYAVSALAGGLQELAGGKLNVRIDTPFVSSLDHLRLDFNQSLEHLEQAIRAISESADTIRGGSADLKAASEDLAHRTERQAASLEEAAAALGDMTGSVNDALKRCETAVQVAAESLAGAKTSSSVVGEAITAMERIESSSSKIRQIIDVIDQIAFQTNLLALNAGVEAARAGEAGKGFAVVAQEVRELAQRSSGAARDISQLINTSTADVEGGVALVLKTGESLQQIETNIAAINDQIGAIAAASREQSMRLAEINSSVNALDQVTQQNAAMVEETTASAFALAHEADGLTGQVNRFATDRTAATARRQAA</sequence>
<keyword evidence="6" id="KW-0472">Membrane</keyword>
<evidence type="ECO:0000256" key="4">
    <source>
        <dbReference type="PROSITE-ProRule" id="PRU00284"/>
    </source>
</evidence>
<feature type="transmembrane region" description="Helical" evidence="6">
    <location>
        <begin position="342"/>
        <end position="366"/>
    </location>
</feature>
<evidence type="ECO:0000313" key="9">
    <source>
        <dbReference type="EMBL" id="RYC11925.1"/>
    </source>
</evidence>
<dbReference type="PANTHER" id="PTHR43531">
    <property type="entry name" value="PROTEIN ICFG"/>
    <property type="match status" value="1"/>
</dbReference>
<keyword evidence="10" id="KW-1185">Reference proteome</keyword>
<proteinExistence type="inferred from homology"/>
<keyword evidence="4" id="KW-0807">Transducer</keyword>
<dbReference type="GO" id="GO:0016020">
    <property type="term" value="C:membrane"/>
    <property type="evidence" value="ECO:0007669"/>
    <property type="project" value="UniProtKB-SubCell"/>
</dbReference>
<dbReference type="AlphaFoldDB" id="A0A4Q2T060"/>
<dbReference type="PROSITE" id="PS51257">
    <property type="entry name" value="PROKAR_LIPOPROTEIN"/>
    <property type="match status" value="1"/>
</dbReference>
<feature type="domain" description="HAMP" evidence="8">
    <location>
        <begin position="363"/>
        <end position="416"/>
    </location>
</feature>
<dbReference type="PANTHER" id="PTHR43531:SF11">
    <property type="entry name" value="METHYL-ACCEPTING CHEMOTAXIS PROTEIN 3"/>
    <property type="match status" value="1"/>
</dbReference>
<evidence type="ECO:0000256" key="3">
    <source>
        <dbReference type="ARBA" id="ARBA00029447"/>
    </source>
</evidence>
<dbReference type="PROSITE" id="PS50885">
    <property type="entry name" value="HAMP"/>
    <property type="match status" value="2"/>
</dbReference>
<dbReference type="RefSeq" id="WP_129332358.1">
    <property type="nucleotide sequence ID" value="NZ_SDVB01000238.1"/>
</dbReference>
<feature type="domain" description="HAMP" evidence="8">
    <location>
        <begin position="449"/>
        <end position="496"/>
    </location>
</feature>
<dbReference type="Pfam" id="PF00672">
    <property type="entry name" value="HAMP"/>
    <property type="match status" value="1"/>
</dbReference>
<comment type="subcellular location">
    <subcellularLocation>
        <location evidence="1">Membrane</location>
    </subcellularLocation>
</comment>
<dbReference type="InterPro" id="IPR051310">
    <property type="entry name" value="MCP_chemotaxis"/>
</dbReference>
<keyword evidence="6" id="KW-1133">Transmembrane helix</keyword>
<dbReference type="SMART" id="SM00304">
    <property type="entry name" value="HAMP"/>
    <property type="match status" value="2"/>
</dbReference>
<dbReference type="Pfam" id="PF00015">
    <property type="entry name" value="MCPsignal"/>
    <property type="match status" value="1"/>
</dbReference>
<gene>
    <name evidence="9" type="ORF">EUU22_12715</name>
</gene>
<dbReference type="InterPro" id="IPR003660">
    <property type="entry name" value="HAMP_dom"/>
</dbReference>
<comment type="similarity">
    <text evidence="3">Belongs to the methyl-accepting chemotaxis (MCP) protein family.</text>
</comment>
<keyword evidence="2" id="KW-0145">Chemotaxis</keyword>
<evidence type="ECO:0000256" key="6">
    <source>
        <dbReference type="SAM" id="Phobius"/>
    </source>
</evidence>
<evidence type="ECO:0000256" key="2">
    <source>
        <dbReference type="ARBA" id="ARBA00022500"/>
    </source>
</evidence>
<dbReference type="InterPro" id="IPR004089">
    <property type="entry name" value="MCPsignal_dom"/>
</dbReference>
<keyword evidence="6" id="KW-0812">Transmembrane</keyword>
<dbReference type="Proteomes" id="UP000291088">
    <property type="component" value="Unassembled WGS sequence"/>
</dbReference>
<evidence type="ECO:0000259" key="7">
    <source>
        <dbReference type="PROSITE" id="PS50111"/>
    </source>
</evidence>
<dbReference type="PRINTS" id="PR00260">
    <property type="entry name" value="CHEMTRNSDUCR"/>
</dbReference>
<dbReference type="FunFam" id="1.10.287.950:FF:000001">
    <property type="entry name" value="Methyl-accepting chemotaxis sensory transducer"/>
    <property type="match status" value="1"/>
</dbReference>
<dbReference type="SMART" id="SM00283">
    <property type="entry name" value="MA"/>
    <property type="match status" value="1"/>
</dbReference>
<dbReference type="CDD" id="cd11386">
    <property type="entry name" value="MCP_signal"/>
    <property type="match status" value="1"/>
</dbReference>
<evidence type="ECO:0000313" key="10">
    <source>
        <dbReference type="Proteomes" id="UP000291088"/>
    </source>
</evidence>